<feature type="compositionally biased region" description="Polar residues" evidence="1">
    <location>
        <begin position="49"/>
        <end position="69"/>
    </location>
</feature>
<reference evidence="2 3" key="1">
    <citation type="journal article" date="2022" name="Nat. Ecol. Evol.">
        <title>A masculinizing supergene underlies an exaggerated male reproductive morph in a spider.</title>
        <authorList>
            <person name="Hendrickx F."/>
            <person name="De Corte Z."/>
            <person name="Sonet G."/>
            <person name="Van Belleghem S.M."/>
            <person name="Kostlbacher S."/>
            <person name="Vangestel C."/>
        </authorList>
    </citation>
    <scope>NUCLEOTIDE SEQUENCE [LARGE SCALE GENOMIC DNA]</scope>
    <source>
        <strain evidence="2">W744_W776</strain>
    </source>
</reference>
<dbReference type="AlphaFoldDB" id="A0AAV6TR34"/>
<evidence type="ECO:0000313" key="3">
    <source>
        <dbReference type="Proteomes" id="UP000827092"/>
    </source>
</evidence>
<name>A0AAV6TR34_9ARAC</name>
<keyword evidence="3" id="KW-1185">Reference proteome</keyword>
<proteinExistence type="predicted"/>
<gene>
    <name evidence="2" type="ORF">JTE90_015749</name>
</gene>
<accession>A0AAV6TR34</accession>
<feature type="compositionally biased region" description="Low complexity" evidence="1">
    <location>
        <begin position="70"/>
        <end position="80"/>
    </location>
</feature>
<organism evidence="2 3">
    <name type="scientific">Oedothorax gibbosus</name>
    <dbReference type="NCBI Taxonomy" id="931172"/>
    <lineage>
        <taxon>Eukaryota</taxon>
        <taxon>Metazoa</taxon>
        <taxon>Ecdysozoa</taxon>
        <taxon>Arthropoda</taxon>
        <taxon>Chelicerata</taxon>
        <taxon>Arachnida</taxon>
        <taxon>Araneae</taxon>
        <taxon>Araneomorphae</taxon>
        <taxon>Entelegynae</taxon>
        <taxon>Araneoidea</taxon>
        <taxon>Linyphiidae</taxon>
        <taxon>Erigoninae</taxon>
        <taxon>Oedothorax</taxon>
    </lineage>
</organism>
<dbReference type="Proteomes" id="UP000827092">
    <property type="component" value="Unassembled WGS sequence"/>
</dbReference>
<evidence type="ECO:0000256" key="1">
    <source>
        <dbReference type="SAM" id="MobiDB-lite"/>
    </source>
</evidence>
<evidence type="ECO:0000313" key="2">
    <source>
        <dbReference type="EMBL" id="KAG8174477.1"/>
    </source>
</evidence>
<dbReference type="EMBL" id="JAFNEN010001204">
    <property type="protein sequence ID" value="KAG8174477.1"/>
    <property type="molecule type" value="Genomic_DNA"/>
</dbReference>
<comment type="caution">
    <text evidence="2">The sequence shown here is derived from an EMBL/GenBank/DDBJ whole genome shotgun (WGS) entry which is preliminary data.</text>
</comment>
<sequence>MQAVHPPTREELETLISHVNLKALDPQSTVPPGGNELTNKPFPLRIDDSQNPSLPATPTPSIEDSTNYEASSASNASNNNQWKKVPNRLTAKRKHQSSNTPDFEHPNKYKISDENSENHDDIEIDDPFQPTTTGPTSRIPPPPLYNHQPSIQLD</sequence>
<feature type="compositionally biased region" description="Basic and acidic residues" evidence="1">
    <location>
        <begin position="102"/>
        <end position="121"/>
    </location>
</feature>
<protein>
    <submittedName>
        <fullName evidence="2">Uncharacterized protein</fullName>
    </submittedName>
</protein>
<feature type="region of interest" description="Disordered" evidence="1">
    <location>
        <begin position="22"/>
        <end position="154"/>
    </location>
</feature>